<dbReference type="AlphaFoldDB" id="A0A6J4QXD3"/>
<protein>
    <submittedName>
        <fullName evidence="1">Uncharacterized protein</fullName>
    </submittedName>
</protein>
<name>A0A6J4QXD3_9ACTN</name>
<sequence>MGRLRGNHETSPYLEALSGLLEALSGLGTWQPDGQPEA</sequence>
<dbReference type="EMBL" id="CADCVH010000022">
    <property type="protein sequence ID" value="CAA9449291.1"/>
    <property type="molecule type" value="Genomic_DNA"/>
</dbReference>
<evidence type="ECO:0000313" key="1">
    <source>
        <dbReference type="EMBL" id="CAA9449291.1"/>
    </source>
</evidence>
<gene>
    <name evidence="1" type="ORF">AVDCRST_MAG02-747</name>
</gene>
<organism evidence="1">
    <name type="scientific">uncultured Rubrobacteraceae bacterium</name>
    <dbReference type="NCBI Taxonomy" id="349277"/>
    <lineage>
        <taxon>Bacteria</taxon>
        <taxon>Bacillati</taxon>
        <taxon>Actinomycetota</taxon>
        <taxon>Rubrobacteria</taxon>
        <taxon>Rubrobacterales</taxon>
        <taxon>Rubrobacteraceae</taxon>
        <taxon>environmental samples</taxon>
    </lineage>
</organism>
<proteinExistence type="predicted"/>
<accession>A0A6J4QXD3</accession>
<reference evidence="1" key="1">
    <citation type="submission" date="2020-02" db="EMBL/GenBank/DDBJ databases">
        <authorList>
            <person name="Meier V. D."/>
        </authorList>
    </citation>
    <scope>NUCLEOTIDE SEQUENCE</scope>
    <source>
        <strain evidence="1">AVDCRST_MAG02</strain>
    </source>
</reference>